<feature type="non-terminal residue" evidence="1">
    <location>
        <position position="76"/>
    </location>
</feature>
<evidence type="ECO:0008006" key="3">
    <source>
        <dbReference type="Google" id="ProtNLM"/>
    </source>
</evidence>
<accession>A0A9P9GYR4</accession>
<proteinExistence type="predicted"/>
<dbReference type="RefSeq" id="XP_046048104.1">
    <property type="nucleotide sequence ID" value="XM_046186108.1"/>
</dbReference>
<dbReference type="GeneID" id="70216062"/>
<dbReference type="AlphaFoldDB" id="A0A9P9GYR4"/>
<organism evidence="1 2">
    <name type="scientific">Fusarium redolens</name>
    <dbReference type="NCBI Taxonomy" id="48865"/>
    <lineage>
        <taxon>Eukaryota</taxon>
        <taxon>Fungi</taxon>
        <taxon>Dikarya</taxon>
        <taxon>Ascomycota</taxon>
        <taxon>Pezizomycotina</taxon>
        <taxon>Sordariomycetes</taxon>
        <taxon>Hypocreomycetidae</taxon>
        <taxon>Hypocreales</taxon>
        <taxon>Nectriaceae</taxon>
        <taxon>Fusarium</taxon>
        <taxon>Fusarium redolens species complex</taxon>
    </lineage>
</organism>
<dbReference type="Proteomes" id="UP000720189">
    <property type="component" value="Unassembled WGS sequence"/>
</dbReference>
<evidence type="ECO:0000313" key="2">
    <source>
        <dbReference type="Proteomes" id="UP000720189"/>
    </source>
</evidence>
<comment type="caution">
    <text evidence="1">The sequence shown here is derived from an EMBL/GenBank/DDBJ whole genome shotgun (WGS) entry which is preliminary data.</text>
</comment>
<feature type="non-terminal residue" evidence="1">
    <location>
        <position position="1"/>
    </location>
</feature>
<evidence type="ECO:0000313" key="1">
    <source>
        <dbReference type="EMBL" id="KAH7247521.1"/>
    </source>
</evidence>
<reference evidence="1" key="1">
    <citation type="journal article" date="2021" name="Nat. Commun.">
        <title>Genetic determinants of endophytism in the Arabidopsis root mycobiome.</title>
        <authorList>
            <person name="Mesny F."/>
            <person name="Miyauchi S."/>
            <person name="Thiergart T."/>
            <person name="Pickel B."/>
            <person name="Atanasova L."/>
            <person name="Karlsson M."/>
            <person name="Huettel B."/>
            <person name="Barry K.W."/>
            <person name="Haridas S."/>
            <person name="Chen C."/>
            <person name="Bauer D."/>
            <person name="Andreopoulos W."/>
            <person name="Pangilinan J."/>
            <person name="LaButti K."/>
            <person name="Riley R."/>
            <person name="Lipzen A."/>
            <person name="Clum A."/>
            <person name="Drula E."/>
            <person name="Henrissat B."/>
            <person name="Kohler A."/>
            <person name="Grigoriev I.V."/>
            <person name="Martin F.M."/>
            <person name="Hacquard S."/>
        </authorList>
    </citation>
    <scope>NUCLEOTIDE SEQUENCE</scope>
    <source>
        <strain evidence="1">MPI-CAGE-AT-0023</strain>
    </source>
</reference>
<gene>
    <name evidence="1" type="ORF">BKA55DRAFT_465128</name>
</gene>
<dbReference type="EMBL" id="JAGMUX010000010">
    <property type="protein sequence ID" value="KAH7247521.1"/>
    <property type="molecule type" value="Genomic_DNA"/>
</dbReference>
<protein>
    <recommendedName>
        <fullName evidence="3">C2H2-type domain-containing protein</fullName>
    </recommendedName>
</protein>
<dbReference type="OrthoDB" id="10261556at2759"/>
<keyword evidence="2" id="KW-1185">Reference proteome</keyword>
<sequence length="76" mass="8666">YGASNPTQAIEGLTIHKGFACTWPACGHLTPSWKWLRVHFNEEHNIKGAKARADHWTSVHLQTFFAGPKRAIRYFC</sequence>
<name>A0A9P9GYR4_FUSRE</name>